<evidence type="ECO:0000313" key="1">
    <source>
        <dbReference type="EMBL" id="MBB4761988.1"/>
    </source>
</evidence>
<dbReference type="RefSeq" id="WP_184992768.1">
    <property type="nucleotide sequence ID" value="NZ_BOMK01000002.1"/>
</dbReference>
<organism evidence="1 2">
    <name type="scientific">Actinoplanes digitatis</name>
    <dbReference type="NCBI Taxonomy" id="1868"/>
    <lineage>
        <taxon>Bacteria</taxon>
        <taxon>Bacillati</taxon>
        <taxon>Actinomycetota</taxon>
        <taxon>Actinomycetes</taxon>
        <taxon>Micromonosporales</taxon>
        <taxon>Micromonosporaceae</taxon>
        <taxon>Actinoplanes</taxon>
    </lineage>
</organism>
<protein>
    <submittedName>
        <fullName evidence="1">Uncharacterized protein</fullName>
    </submittedName>
</protein>
<name>A0A7W7HWG0_9ACTN</name>
<dbReference type="AlphaFoldDB" id="A0A7W7HWG0"/>
<keyword evidence="2" id="KW-1185">Reference proteome</keyword>
<comment type="caution">
    <text evidence="1">The sequence shown here is derived from an EMBL/GenBank/DDBJ whole genome shotgun (WGS) entry which is preliminary data.</text>
</comment>
<proteinExistence type="predicted"/>
<dbReference type="EMBL" id="JACHNH010000001">
    <property type="protein sequence ID" value="MBB4761988.1"/>
    <property type="molecule type" value="Genomic_DNA"/>
</dbReference>
<dbReference type="Proteomes" id="UP000578112">
    <property type="component" value="Unassembled WGS sequence"/>
</dbReference>
<sequence>MSRGPGAQLDTACRKAAFWEFYTRANGEPEHDEWVRWSEEIGEPSIDLPAPDGPWFLRVSFDLSDYSFRLALASTSEDLGSADVNPEWHDFAEMEYEIAEDESVHPHVLALRWEELTAVVDRMRAAPDLQQVSPGLAMLLLARFVGQDEDEKDPARRAELAAELAALGAFTGADADRMAAELLPDPTAGHRWHHDSVRGWRLDTGRWCNSWRDGDHDFPFEEMAAFRSMLSLPT</sequence>
<gene>
    <name evidence="1" type="ORF">BJ971_002544</name>
</gene>
<reference evidence="1 2" key="1">
    <citation type="submission" date="2020-08" db="EMBL/GenBank/DDBJ databases">
        <title>Sequencing the genomes of 1000 actinobacteria strains.</title>
        <authorList>
            <person name="Klenk H.-P."/>
        </authorList>
    </citation>
    <scope>NUCLEOTIDE SEQUENCE [LARGE SCALE GENOMIC DNA]</scope>
    <source>
        <strain evidence="1 2">DSM 43149</strain>
    </source>
</reference>
<evidence type="ECO:0000313" key="2">
    <source>
        <dbReference type="Proteomes" id="UP000578112"/>
    </source>
</evidence>
<accession>A0A7W7HWG0</accession>